<dbReference type="PANTHER" id="PTHR42681:SF1">
    <property type="entry name" value="MALONYL-COA-ACYL CARRIER PROTEIN TRANSACYLASE, MITOCHONDRIAL"/>
    <property type="match status" value="1"/>
</dbReference>
<dbReference type="InterPro" id="IPR016036">
    <property type="entry name" value="Malonyl_transacylase_ACP-bd"/>
</dbReference>
<dbReference type="InterPro" id="IPR001227">
    <property type="entry name" value="Ac_transferase_dom_sf"/>
</dbReference>
<evidence type="ECO:0000256" key="7">
    <source>
        <dbReference type="PIRSR" id="PIRSR000446-1"/>
    </source>
</evidence>
<dbReference type="InterPro" id="IPR024925">
    <property type="entry name" value="Malonyl_CoA-ACP_transAc"/>
</dbReference>
<dbReference type="InterPro" id="IPR004410">
    <property type="entry name" value="Malonyl_CoA-ACP_transAc_FabD"/>
</dbReference>
<dbReference type="AlphaFoldDB" id="A0A832EAZ6"/>
<evidence type="ECO:0000256" key="5">
    <source>
        <dbReference type="ARBA" id="ARBA00048462"/>
    </source>
</evidence>
<evidence type="ECO:0000256" key="1">
    <source>
        <dbReference type="ARBA" id="ARBA00013258"/>
    </source>
</evidence>
<dbReference type="SMART" id="SM00827">
    <property type="entry name" value="PKS_AT"/>
    <property type="match status" value="1"/>
</dbReference>
<gene>
    <name evidence="9" type="primary">fabD</name>
    <name evidence="9" type="ORF">ENS06_10720</name>
</gene>
<dbReference type="GO" id="GO:0004314">
    <property type="term" value="F:[acyl-carrier-protein] S-malonyltransferase activity"/>
    <property type="evidence" value="ECO:0007669"/>
    <property type="project" value="UniProtKB-EC"/>
</dbReference>
<name>A0A832EAZ6_9BACT</name>
<evidence type="ECO:0000259" key="8">
    <source>
        <dbReference type="SMART" id="SM00827"/>
    </source>
</evidence>
<organism evidence="9">
    <name type="scientific">Desulfacinum infernum</name>
    <dbReference type="NCBI Taxonomy" id="35837"/>
    <lineage>
        <taxon>Bacteria</taxon>
        <taxon>Pseudomonadati</taxon>
        <taxon>Thermodesulfobacteriota</taxon>
        <taxon>Syntrophobacteria</taxon>
        <taxon>Syntrophobacterales</taxon>
        <taxon>Syntrophobacteraceae</taxon>
        <taxon>Desulfacinum</taxon>
    </lineage>
</organism>
<dbReference type="InterPro" id="IPR050858">
    <property type="entry name" value="Mal-CoA-ACP_Trans/PKS_FabD"/>
</dbReference>
<dbReference type="InterPro" id="IPR014043">
    <property type="entry name" value="Acyl_transferase_dom"/>
</dbReference>
<dbReference type="PIRSF" id="PIRSF000446">
    <property type="entry name" value="Mct"/>
    <property type="match status" value="1"/>
</dbReference>
<evidence type="ECO:0000256" key="3">
    <source>
        <dbReference type="ARBA" id="ARBA00022679"/>
    </source>
</evidence>
<comment type="caution">
    <text evidence="9">The sequence shown here is derived from an EMBL/GenBank/DDBJ whole genome shotgun (WGS) entry which is preliminary data.</text>
</comment>
<comment type="catalytic activity">
    <reaction evidence="5 6">
        <text>holo-[ACP] + malonyl-CoA = malonyl-[ACP] + CoA</text>
        <dbReference type="Rhea" id="RHEA:41792"/>
        <dbReference type="Rhea" id="RHEA-COMP:9623"/>
        <dbReference type="Rhea" id="RHEA-COMP:9685"/>
        <dbReference type="ChEBI" id="CHEBI:57287"/>
        <dbReference type="ChEBI" id="CHEBI:57384"/>
        <dbReference type="ChEBI" id="CHEBI:64479"/>
        <dbReference type="ChEBI" id="CHEBI:78449"/>
        <dbReference type="EC" id="2.3.1.39"/>
    </reaction>
</comment>
<dbReference type="EC" id="2.3.1.39" evidence="1 6"/>
<feature type="active site" evidence="7">
    <location>
        <position position="196"/>
    </location>
</feature>
<dbReference type="Gene3D" id="3.40.366.10">
    <property type="entry name" value="Malonyl-Coenzyme A Acyl Carrier Protein, domain 2"/>
    <property type="match status" value="1"/>
</dbReference>
<evidence type="ECO:0000256" key="2">
    <source>
        <dbReference type="ARBA" id="ARBA00018953"/>
    </source>
</evidence>
<feature type="domain" description="Malonyl-CoA:ACP transacylase (MAT)" evidence="8">
    <location>
        <begin position="7"/>
        <end position="306"/>
    </location>
</feature>
<keyword evidence="4 6" id="KW-0012">Acyltransferase</keyword>
<evidence type="ECO:0000256" key="6">
    <source>
        <dbReference type="PIRNR" id="PIRNR000446"/>
    </source>
</evidence>
<dbReference type="InterPro" id="IPR016035">
    <property type="entry name" value="Acyl_Trfase/lysoPLipase"/>
</dbReference>
<sequence length="309" mass="34077">MKRWVFLFPGQGSQYVGMGKDFYENYPKVRELFHRADEILGMDITRLCFEGPEDVLTQTHNVQPAITVANLACLTVLAHHEIFPAAAAGHSLGEYSALYAAGVLSLEDTLKLVRWRGLYMHEASLETPGAMAAVMDMPEERLQNLCRLCDVEIANINSPDQVIITGPVDAVDKALKASAAEGAKKCVKLNVSGPWHSRCMESARQKFEPHVRAAAFADPTIPIVNNVDATPLKDAAEAPEKLVRQICGAVLWKQSMEWFLANGYDHFVEVGPKKVLRGLLRRIDRKVTIHNVEDAATLASFLQANGAEV</sequence>
<reference evidence="9" key="1">
    <citation type="journal article" date="2020" name="mSystems">
        <title>Genome- and Community-Level Interaction Insights into Carbon Utilization and Element Cycling Functions of Hydrothermarchaeota in Hydrothermal Sediment.</title>
        <authorList>
            <person name="Zhou Z."/>
            <person name="Liu Y."/>
            <person name="Xu W."/>
            <person name="Pan J."/>
            <person name="Luo Z.H."/>
            <person name="Li M."/>
        </authorList>
    </citation>
    <scope>NUCLEOTIDE SEQUENCE [LARGE SCALE GENOMIC DNA]</scope>
    <source>
        <strain evidence="9">SpSt-456</strain>
    </source>
</reference>
<proteinExistence type="inferred from homology"/>
<protein>
    <recommendedName>
        <fullName evidence="2 6">Malonyl CoA-acyl carrier protein transacylase</fullName>
        <ecNumber evidence="1 6">2.3.1.39</ecNumber>
    </recommendedName>
</protein>
<dbReference type="SUPFAM" id="SSF55048">
    <property type="entry name" value="Probable ACP-binding domain of malonyl-CoA ACP transacylase"/>
    <property type="match status" value="1"/>
</dbReference>
<accession>A0A832EAZ6</accession>
<comment type="similarity">
    <text evidence="6">Belongs to the fabD family.</text>
</comment>
<feature type="active site" evidence="7">
    <location>
        <position position="91"/>
    </location>
</feature>
<dbReference type="Pfam" id="PF00698">
    <property type="entry name" value="Acyl_transf_1"/>
    <property type="match status" value="1"/>
</dbReference>
<keyword evidence="3 6" id="KW-0808">Transferase</keyword>
<dbReference type="GO" id="GO:0006633">
    <property type="term" value="P:fatty acid biosynthetic process"/>
    <property type="evidence" value="ECO:0007669"/>
    <property type="project" value="TreeGrafter"/>
</dbReference>
<dbReference type="EMBL" id="DSTK01000034">
    <property type="protein sequence ID" value="HFK97777.1"/>
    <property type="molecule type" value="Genomic_DNA"/>
</dbReference>
<evidence type="ECO:0000256" key="4">
    <source>
        <dbReference type="ARBA" id="ARBA00023315"/>
    </source>
</evidence>
<dbReference type="GO" id="GO:0005829">
    <property type="term" value="C:cytosol"/>
    <property type="evidence" value="ECO:0007669"/>
    <property type="project" value="TreeGrafter"/>
</dbReference>
<dbReference type="PANTHER" id="PTHR42681">
    <property type="entry name" value="MALONYL-COA-ACYL CARRIER PROTEIN TRANSACYLASE, MITOCHONDRIAL"/>
    <property type="match status" value="1"/>
</dbReference>
<dbReference type="SUPFAM" id="SSF52151">
    <property type="entry name" value="FabD/lysophospholipase-like"/>
    <property type="match status" value="1"/>
</dbReference>
<dbReference type="Gene3D" id="3.30.70.250">
    <property type="entry name" value="Malonyl-CoA ACP transacylase, ACP-binding"/>
    <property type="match status" value="1"/>
</dbReference>
<evidence type="ECO:0000313" key="9">
    <source>
        <dbReference type="EMBL" id="HFK97777.1"/>
    </source>
</evidence>
<dbReference type="NCBIfam" id="TIGR00128">
    <property type="entry name" value="fabD"/>
    <property type="match status" value="1"/>
</dbReference>